<reference evidence="1 2" key="1">
    <citation type="journal article" date="2015" name="Genome Biol. Evol.">
        <title>Phylogenomic analyses indicate that early fungi evolved digesting cell walls of algal ancestors of land plants.</title>
        <authorList>
            <person name="Chang Y."/>
            <person name="Wang S."/>
            <person name="Sekimoto S."/>
            <person name="Aerts A.L."/>
            <person name="Choi C."/>
            <person name="Clum A."/>
            <person name="LaButti K.M."/>
            <person name="Lindquist E.A."/>
            <person name="Yee Ngan C."/>
            <person name="Ohm R.A."/>
            <person name="Salamov A.A."/>
            <person name="Grigoriev I.V."/>
            <person name="Spatafora J.W."/>
            <person name="Berbee M.L."/>
        </authorList>
    </citation>
    <scope>NUCLEOTIDE SEQUENCE [LARGE SCALE GENOMIC DNA]</scope>
    <source>
        <strain evidence="1 2">NRRL 28638</strain>
    </source>
</reference>
<evidence type="ECO:0000313" key="2">
    <source>
        <dbReference type="Proteomes" id="UP000070444"/>
    </source>
</evidence>
<accession>A0A137NP78</accession>
<dbReference type="Proteomes" id="UP000070444">
    <property type="component" value="Unassembled WGS sequence"/>
</dbReference>
<dbReference type="AlphaFoldDB" id="A0A137NP78"/>
<sequence>DLMSDLIGICYKYCPDNPASIETVQQIFQTQGFNSFLINCIAAYTLPKYLRMKGDIDTGTENNVFYQRALFLLNNENVTLRDKLLGMMFLISFEVDYKDPWLVSIRCKKFEAMCYEAKLNTLDAYQDLQLKEYDLNTCEMRNVWYCYLINEIIYTANTLTPMKVEFNPENVYLPHPNFNFTPTKMNPRKILNSTIIEVISTSPYEIHTNFNSMARLIWLNQAFIPVLNLYSKFLNTKLGFERMLIVNEILNSLELVQYYFYKFDLKTYEQNVLKNPSYYGTTSQLSALIIFHHSNVFYHLLLAKFYTELKQFDLAKKYRSNGKIYANELLKFTKRTLKLPNCSLPDLDLTLLYLNCPWIPTAIVQTSRIYIPVSSASDLQNLQYVVEFCRFYSYFNEKLKSYVEWCESQISTNGNWTLVQKLKVTEIEMFLDEI</sequence>
<gene>
    <name evidence="1" type="ORF">CONCODRAFT_80950</name>
</gene>
<evidence type="ECO:0008006" key="3">
    <source>
        <dbReference type="Google" id="ProtNLM"/>
    </source>
</evidence>
<proteinExistence type="predicted"/>
<feature type="non-terminal residue" evidence="1">
    <location>
        <position position="1"/>
    </location>
</feature>
<organism evidence="1 2">
    <name type="scientific">Conidiobolus coronatus (strain ATCC 28846 / CBS 209.66 / NRRL 28638)</name>
    <name type="common">Delacroixia coronata</name>
    <dbReference type="NCBI Taxonomy" id="796925"/>
    <lineage>
        <taxon>Eukaryota</taxon>
        <taxon>Fungi</taxon>
        <taxon>Fungi incertae sedis</taxon>
        <taxon>Zoopagomycota</taxon>
        <taxon>Entomophthoromycotina</taxon>
        <taxon>Entomophthoromycetes</taxon>
        <taxon>Entomophthorales</taxon>
        <taxon>Ancylistaceae</taxon>
        <taxon>Conidiobolus</taxon>
    </lineage>
</organism>
<dbReference type="EMBL" id="KQ965457">
    <property type="protein sequence ID" value="KXN64547.1"/>
    <property type="molecule type" value="Genomic_DNA"/>
</dbReference>
<keyword evidence="2" id="KW-1185">Reference proteome</keyword>
<protein>
    <recommendedName>
        <fullName evidence="3">Transcription factor domain-containing protein</fullName>
    </recommendedName>
</protein>
<name>A0A137NP78_CONC2</name>
<evidence type="ECO:0000313" key="1">
    <source>
        <dbReference type="EMBL" id="KXN64547.1"/>
    </source>
</evidence>